<evidence type="ECO:0000259" key="5">
    <source>
        <dbReference type="PROSITE" id="PS50931"/>
    </source>
</evidence>
<evidence type="ECO:0000256" key="2">
    <source>
        <dbReference type="ARBA" id="ARBA00023015"/>
    </source>
</evidence>
<evidence type="ECO:0000256" key="4">
    <source>
        <dbReference type="ARBA" id="ARBA00023163"/>
    </source>
</evidence>
<dbReference type="InterPro" id="IPR036388">
    <property type="entry name" value="WH-like_DNA-bd_sf"/>
</dbReference>
<dbReference type="GO" id="GO:0006351">
    <property type="term" value="P:DNA-templated transcription"/>
    <property type="evidence" value="ECO:0007669"/>
    <property type="project" value="TreeGrafter"/>
</dbReference>
<feature type="domain" description="HTH lysR-type" evidence="5">
    <location>
        <begin position="5"/>
        <end position="62"/>
    </location>
</feature>
<evidence type="ECO:0000256" key="3">
    <source>
        <dbReference type="ARBA" id="ARBA00023125"/>
    </source>
</evidence>
<dbReference type="PANTHER" id="PTHR30537:SF74">
    <property type="entry name" value="HTH-TYPE TRANSCRIPTIONAL REGULATOR TRPI"/>
    <property type="match status" value="1"/>
</dbReference>
<accession>A0A318JQ96</accession>
<dbReference type="SUPFAM" id="SSF53850">
    <property type="entry name" value="Periplasmic binding protein-like II"/>
    <property type="match status" value="1"/>
</dbReference>
<dbReference type="FunFam" id="1.10.10.10:FF:000038">
    <property type="entry name" value="Glycine cleavage system transcriptional activator"/>
    <property type="match status" value="1"/>
</dbReference>
<dbReference type="Gene3D" id="1.10.10.10">
    <property type="entry name" value="Winged helix-like DNA-binding domain superfamily/Winged helix DNA-binding domain"/>
    <property type="match status" value="1"/>
</dbReference>
<organism evidence="6 7">
    <name type="scientific">Aquitalea magnusonii</name>
    <dbReference type="NCBI Taxonomy" id="332411"/>
    <lineage>
        <taxon>Bacteria</taxon>
        <taxon>Pseudomonadati</taxon>
        <taxon>Pseudomonadota</taxon>
        <taxon>Betaproteobacteria</taxon>
        <taxon>Neisseriales</taxon>
        <taxon>Chromobacteriaceae</taxon>
        <taxon>Aquitalea</taxon>
    </lineage>
</organism>
<gene>
    <name evidence="6" type="ORF">DFR38_10285</name>
</gene>
<dbReference type="CDD" id="cd08432">
    <property type="entry name" value="PBP2_GcdR_TrpI_HvrB_AmpR_like"/>
    <property type="match status" value="1"/>
</dbReference>
<dbReference type="NCBIfam" id="NF008352">
    <property type="entry name" value="PRK11139.1"/>
    <property type="match status" value="1"/>
</dbReference>
<evidence type="ECO:0000313" key="7">
    <source>
        <dbReference type="Proteomes" id="UP000248395"/>
    </source>
</evidence>
<dbReference type="InterPro" id="IPR058163">
    <property type="entry name" value="LysR-type_TF_proteobact-type"/>
</dbReference>
<name>A0A318JQ96_9NEIS</name>
<protein>
    <submittedName>
        <fullName evidence="6">LysR family transcriptional regulator</fullName>
    </submittedName>
</protein>
<dbReference type="InterPro" id="IPR036390">
    <property type="entry name" value="WH_DNA-bd_sf"/>
</dbReference>
<dbReference type="Gene3D" id="3.40.190.10">
    <property type="entry name" value="Periplasmic binding protein-like II"/>
    <property type="match status" value="2"/>
</dbReference>
<dbReference type="Pfam" id="PF03466">
    <property type="entry name" value="LysR_substrate"/>
    <property type="match status" value="1"/>
</dbReference>
<dbReference type="GO" id="GO:0043565">
    <property type="term" value="F:sequence-specific DNA binding"/>
    <property type="evidence" value="ECO:0007669"/>
    <property type="project" value="TreeGrafter"/>
</dbReference>
<keyword evidence="3" id="KW-0238">DNA-binding</keyword>
<keyword evidence="2" id="KW-0805">Transcription regulation</keyword>
<dbReference type="FunFam" id="3.40.190.10:FF:000017">
    <property type="entry name" value="Glycine cleavage system transcriptional activator"/>
    <property type="match status" value="1"/>
</dbReference>
<dbReference type="Pfam" id="PF00126">
    <property type="entry name" value="HTH_1"/>
    <property type="match status" value="1"/>
</dbReference>
<keyword evidence="7" id="KW-1185">Reference proteome</keyword>
<dbReference type="EMBL" id="QJKC01000002">
    <property type="protein sequence ID" value="PXX50438.1"/>
    <property type="molecule type" value="Genomic_DNA"/>
</dbReference>
<comment type="similarity">
    <text evidence="1">Belongs to the LysR transcriptional regulatory family.</text>
</comment>
<evidence type="ECO:0000256" key="1">
    <source>
        <dbReference type="ARBA" id="ARBA00009437"/>
    </source>
</evidence>
<proteinExistence type="inferred from homology"/>
<dbReference type="RefSeq" id="WP_082693355.1">
    <property type="nucleotide sequence ID" value="NZ_QJKC01000002.1"/>
</dbReference>
<dbReference type="PROSITE" id="PS50931">
    <property type="entry name" value="HTH_LYSR"/>
    <property type="match status" value="1"/>
</dbReference>
<dbReference type="SUPFAM" id="SSF46785">
    <property type="entry name" value="Winged helix' DNA-binding domain"/>
    <property type="match status" value="1"/>
</dbReference>
<dbReference type="OrthoDB" id="9124618at2"/>
<dbReference type="PANTHER" id="PTHR30537">
    <property type="entry name" value="HTH-TYPE TRANSCRIPTIONAL REGULATOR"/>
    <property type="match status" value="1"/>
</dbReference>
<dbReference type="InterPro" id="IPR005119">
    <property type="entry name" value="LysR_subst-bd"/>
</dbReference>
<reference evidence="6 7" key="1">
    <citation type="submission" date="2018-05" db="EMBL/GenBank/DDBJ databases">
        <title>Genomic Encyclopedia of Type Strains, Phase IV (KMG-IV): sequencing the most valuable type-strain genomes for metagenomic binning, comparative biology and taxonomic classification.</title>
        <authorList>
            <person name="Goeker M."/>
        </authorList>
    </citation>
    <scope>NUCLEOTIDE SEQUENCE [LARGE SCALE GENOMIC DNA]</scope>
    <source>
        <strain evidence="6 7">DSM 25134</strain>
    </source>
</reference>
<dbReference type="GO" id="GO:0003700">
    <property type="term" value="F:DNA-binding transcription factor activity"/>
    <property type="evidence" value="ECO:0007669"/>
    <property type="project" value="InterPro"/>
</dbReference>
<evidence type="ECO:0000313" key="6">
    <source>
        <dbReference type="EMBL" id="PXX50438.1"/>
    </source>
</evidence>
<keyword evidence="4" id="KW-0804">Transcription</keyword>
<dbReference type="InterPro" id="IPR000847">
    <property type="entry name" value="LysR_HTH_N"/>
</dbReference>
<dbReference type="AlphaFoldDB" id="A0A318JQ96"/>
<dbReference type="PRINTS" id="PR00039">
    <property type="entry name" value="HTHLYSR"/>
</dbReference>
<sequence>MSTYPPLNALRIFEAAARLESFSSAADELFVTHGAVSKQIKQLEEWLGVRLFDRAGGRVKLTDTGWRYLIQVQDGLDLIANATSQLLQPDNQRRLTINSTPTMAMHWLMPRLHVFRESYPDVELHLVTSDRDISRLDSPFDIAIRRGPGDWPGHIAKPFLEECELPLCSPALLKRFPIDSPADLAQHTLLYADTRPTAWQRWLTLAGVPELKPACGLHFDRFSLALQAALDGLGVALGPLPMAQSLVDSGQLVAPLSSPVVPVRDYCWIVPRTASGDSTVASFCRWLEQESGQMRPFPAAGLNDNMIAHAFPED</sequence>
<dbReference type="Proteomes" id="UP000248395">
    <property type="component" value="Unassembled WGS sequence"/>
</dbReference>
<comment type="caution">
    <text evidence="6">The sequence shown here is derived from an EMBL/GenBank/DDBJ whole genome shotgun (WGS) entry which is preliminary data.</text>
</comment>